<evidence type="ECO:0000259" key="1">
    <source>
        <dbReference type="PROSITE" id="PS51434"/>
    </source>
</evidence>
<dbReference type="SUPFAM" id="SSF82215">
    <property type="entry name" value="C-terminal autoproteolytic domain of nucleoporin nup98"/>
    <property type="match status" value="1"/>
</dbReference>
<protein>
    <recommendedName>
        <fullName evidence="1">Peptidase S59 domain-containing protein</fullName>
    </recommendedName>
</protein>
<dbReference type="InterPro" id="IPR036903">
    <property type="entry name" value="Nup98_auto-Pept-S59_dom_sf"/>
</dbReference>
<feature type="domain" description="Peptidase S59" evidence="1">
    <location>
        <begin position="1"/>
        <end position="46"/>
    </location>
</feature>
<sequence>VRPSRTEAKLKSPRVLQTRLAKISEDFGGTFISYDGETWIFRVPHFGVLGRG</sequence>
<keyword evidence="3" id="KW-1185">Reference proteome</keyword>
<evidence type="ECO:0000313" key="2">
    <source>
        <dbReference type="EMBL" id="CAK0847029.1"/>
    </source>
</evidence>
<name>A0ABN9TMX3_9DINO</name>
<dbReference type="Proteomes" id="UP001189429">
    <property type="component" value="Unassembled WGS sequence"/>
</dbReference>
<evidence type="ECO:0000313" key="3">
    <source>
        <dbReference type="Proteomes" id="UP001189429"/>
    </source>
</evidence>
<proteinExistence type="predicted"/>
<feature type="non-terminal residue" evidence="2">
    <location>
        <position position="1"/>
    </location>
</feature>
<reference evidence="2" key="1">
    <citation type="submission" date="2023-10" db="EMBL/GenBank/DDBJ databases">
        <authorList>
            <person name="Chen Y."/>
            <person name="Shah S."/>
            <person name="Dougan E. K."/>
            <person name="Thang M."/>
            <person name="Chan C."/>
        </authorList>
    </citation>
    <scope>NUCLEOTIDE SEQUENCE [LARGE SCALE GENOMIC DNA]</scope>
</reference>
<dbReference type="InterPro" id="IPR007230">
    <property type="entry name" value="Nup98_auto-Pept-S59_dom"/>
</dbReference>
<gene>
    <name evidence="2" type="ORF">PCOR1329_LOCUS40370</name>
</gene>
<accession>A0ABN9TMX3</accession>
<dbReference type="EMBL" id="CAUYUJ010014865">
    <property type="protein sequence ID" value="CAK0847029.1"/>
    <property type="molecule type" value="Genomic_DNA"/>
</dbReference>
<organism evidence="2 3">
    <name type="scientific">Prorocentrum cordatum</name>
    <dbReference type="NCBI Taxonomy" id="2364126"/>
    <lineage>
        <taxon>Eukaryota</taxon>
        <taxon>Sar</taxon>
        <taxon>Alveolata</taxon>
        <taxon>Dinophyceae</taxon>
        <taxon>Prorocentrales</taxon>
        <taxon>Prorocentraceae</taxon>
        <taxon>Prorocentrum</taxon>
    </lineage>
</organism>
<comment type="caution">
    <text evidence="2">The sequence shown here is derived from an EMBL/GenBank/DDBJ whole genome shotgun (WGS) entry which is preliminary data.</text>
</comment>
<dbReference type="PROSITE" id="PS51434">
    <property type="entry name" value="NUP_C"/>
    <property type="match status" value="1"/>
</dbReference>